<organism evidence="1 2">
    <name type="scientific">Paspalum notatum var. saurae</name>
    <dbReference type="NCBI Taxonomy" id="547442"/>
    <lineage>
        <taxon>Eukaryota</taxon>
        <taxon>Viridiplantae</taxon>
        <taxon>Streptophyta</taxon>
        <taxon>Embryophyta</taxon>
        <taxon>Tracheophyta</taxon>
        <taxon>Spermatophyta</taxon>
        <taxon>Magnoliopsida</taxon>
        <taxon>Liliopsida</taxon>
        <taxon>Poales</taxon>
        <taxon>Poaceae</taxon>
        <taxon>PACMAD clade</taxon>
        <taxon>Panicoideae</taxon>
        <taxon>Andropogonodae</taxon>
        <taxon>Paspaleae</taxon>
        <taxon>Paspalinae</taxon>
        <taxon>Paspalum</taxon>
    </lineage>
</organism>
<dbReference type="Proteomes" id="UP001341281">
    <property type="component" value="Chromosome 02"/>
</dbReference>
<accession>A0AAQ3WFA1</accession>
<keyword evidence="2" id="KW-1185">Reference proteome</keyword>
<sequence>MAVAANVVRDQRGPMTPIRTEPFIVDRQHIETGGAIPATALRGPSPICNHSWSSTNAANREKLLPMPHTYKDPIVWLLKGSCVSLKTKGPAIYSGLCTILASIEQTSAEAKLMCNVASDEGCCWSHHQCHSGNQQGAPGWRFSGELVSMAIAVLQQQYLPQLPKIADEGKLDDNSFFEHQYEFEMVSSIVLTNSGGTIFVRFTIGGVLGKFEVVPSNIVRTSASIPEVQ</sequence>
<evidence type="ECO:0000313" key="2">
    <source>
        <dbReference type="Proteomes" id="UP001341281"/>
    </source>
</evidence>
<evidence type="ECO:0000313" key="1">
    <source>
        <dbReference type="EMBL" id="WVZ59456.1"/>
    </source>
</evidence>
<protein>
    <submittedName>
        <fullName evidence="1">Uncharacterized protein</fullName>
    </submittedName>
</protein>
<dbReference type="EMBL" id="CP144746">
    <property type="protein sequence ID" value="WVZ59456.1"/>
    <property type="molecule type" value="Genomic_DNA"/>
</dbReference>
<proteinExistence type="predicted"/>
<gene>
    <name evidence="1" type="ORF">U9M48_009594</name>
</gene>
<dbReference type="AlphaFoldDB" id="A0AAQ3WFA1"/>
<name>A0AAQ3WFA1_PASNO</name>
<reference evidence="1 2" key="1">
    <citation type="submission" date="2024-02" db="EMBL/GenBank/DDBJ databases">
        <title>High-quality chromosome-scale genome assembly of Pensacola bahiagrass (Paspalum notatum Flugge var. saurae).</title>
        <authorList>
            <person name="Vega J.M."/>
            <person name="Podio M."/>
            <person name="Orjuela J."/>
            <person name="Siena L.A."/>
            <person name="Pessino S.C."/>
            <person name="Combes M.C."/>
            <person name="Mariac C."/>
            <person name="Albertini E."/>
            <person name="Pupilli F."/>
            <person name="Ortiz J.P.A."/>
            <person name="Leblanc O."/>
        </authorList>
    </citation>
    <scope>NUCLEOTIDE SEQUENCE [LARGE SCALE GENOMIC DNA]</scope>
    <source>
        <strain evidence="1">R1</strain>
        <tissue evidence="1">Leaf</tissue>
    </source>
</reference>